<dbReference type="Pfam" id="PF15169">
    <property type="entry name" value="Cybc1_Eros"/>
    <property type="match status" value="1"/>
</dbReference>
<dbReference type="Proteomes" id="UP000694383">
    <property type="component" value="Unplaced"/>
</dbReference>
<dbReference type="AlphaFoldDB" id="A0A8C7YL69"/>
<keyword evidence="7 12" id="KW-1133">Transmembrane helix</keyword>
<reference evidence="13" key="2">
    <citation type="submission" date="2025-09" db="UniProtKB">
        <authorList>
            <consortium name="Ensembl"/>
        </authorList>
    </citation>
    <scope>IDENTIFICATION</scope>
</reference>
<evidence type="ECO:0000256" key="6">
    <source>
        <dbReference type="ARBA" id="ARBA00022859"/>
    </source>
</evidence>
<dbReference type="GeneTree" id="ENSGT00390000004691"/>
<keyword evidence="5" id="KW-0256">Endoplasmic reticulum</keyword>
<feature type="compositionally biased region" description="Acidic residues" evidence="11">
    <location>
        <begin position="191"/>
        <end position="215"/>
    </location>
</feature>
<dbReference type="PANTHER" id="PTHR31837">
    <property type="entry name" value="CYTOCHROME B-245 CHAPERONE 1"/>
    <property type="match status" value="1"/>
</dbReference>
<evidence type="ECO:0000256" key="1">
    <source>
        <dbReference type="ARBA" id="ARBA00004389"/>
    </source>
</evidence>
<keyword evidence="4 12" id="KW-0812">Transmembrane</keyword>
<organism evidence="13 14">
    <name type="scientific">Oryzias sinensis</name>
    <name type="common">Chinese medaka</name>
    <dbReference type="NCBI Taxonomy" id="183150"/>
    <lineage>
        <taxon>Eukaryota</taxon>
        <taxon>Metazoa</taxon>
        <taxon>Chordata</taxon>
        <taxon>Craniata</taxon>
        <taxon>Vertebrata</taxon>
        <taxon>Euteleostomi</taxon>
        <taxon>Actinopterygii</taxon>
        <taxon>Neopterygii</taxon>
        <taxon>Teleostei</taxon>
        <taxon>Neoteleostei</taxon>
        <taxon>Acanthomorphata</taxon>
        <taxon>Ovalentaria</taxon>
        <taxon>Atherinomorphae</taxon>
        <taxon>Beloniformes</taxon>
        <taxon>Adrianichthyidae</taxon>
        <taxon>Oryziinae</taxon>
        <taxon>Oryzias</taxon>
    </lineage>
</organism>
<evidence type="ECO:0000256" key="2">
    <source>
        <dbReference type="ARBA" id="ARBA00009907"/>
    </source>
</evidence>
<evidence type="ECO:0000256" key="10">
    <source>
        <dbReference type="ARBA" id="ARBA00030424"/>
    </source>
</evidence>
<reference evidence="13" key="1">
    <citation type="submission" date="2025-08" db="UniProtKB">
        <authorList>
            <consortium name="Ensembl"/>
        </authorList>
    </citation>
    <scope>IDENTIFICATION</scope>
</reference>
<feature type="region of interest" description="Disordered" evidence="11">
    <location>
        <begin position="185"/>
        <end position="215"/>
    </location>
</feature>
<dbReference type="GO" id="GO:0005789">
    <property type="term" value="C:endoplasmic reticulum membrane"/>
    <property type="evidence" value="ECO:0007669"/>
    <property type="project" value="UniProtKB-SubCell"/>
</dbReference>
<keyword evidence="8 12" id="KW-0472">Membrane</keyword>
<evidence type="ECO:0000256" key="7">
    <source>
        <dbReference type="ARBA" id="ARBA00022989"/>
    </source>
</evidence>
<protein>
    <recommendedName>
        <fullName evidence="10">Essential for reactive oxygen species protein</fullName>
    </recommendedName>
</protein>
<keyword evidence="6" id="KW-0391">Immunity</keyword>
<proteinExistence type="inferred from homology"/>
<comment type="subcellular location">
    <subcellularLocation>
        <location evidence="1">Endoplasmic reticulum membrane</location>
        <topology evidence="1">Single-pass membrane protein</topology>
    </subcellularLocation>
</comment>
<evidence type="ECO:0000313" key="14">
    <source>
        <dbReference type="Proteomes" id="UP000694383"/>
    </source>
</evidence>
<evidence type="ECO:0000256" key="3">
    <source>
        <dbReference type="ARBA" id="ARBA00022588"/>
    </source>
</evidence>
<accession>A0A8C7YL69</accession>
<evidence type="ECO:0000256" key="8">
    <source>
        <dbReference type="ARBA" id="ARBA00023136"/>
    </source>
</evidence>
<dbReference type="Ensembl" id="ENSOSIT00000032126.1">
    <property type="protein sequence ID" value="ENSOSIP00000030486.1"/>
    <property type="gene ID" value="ENSOSIG00000015714.1"/>
</dbReference>
<keyword evidence="14" id="KW-1185">Reference proteome</keyword>
<evidence type="ECO:0000256" key="12">
    <source>
        <dbReference type="SAM" id="Phobius"/>
    </source>
</evidence>
<evidence type="ECO:0000256" key="9">
    <source>
        <dbReference type="ARBA" id="ARBA00023186"/>
    </source>
</evidence>
<sequence>MVWRRQICCVVVCVAQMGYMSVEEHTPSLLRLRRSPGVRSWSLLVALVSVGLAAACYSSDGLFWKSFYVAGCLFVALQNMEDWEEAAFDKDKNQIELKSSSLYTLVLTLWKKGHERVVLDLRQLCDVCVQEETVRYLGKGYLLMLKLEAGFSYPLTQSATLAGPGDVEAVGVLLKRFLKLEELQRHRQQDYDDDEEEEEEDSVNLTDSDDEAEQL</sequence>
<dbReference type="InterPro" id="IPR027846">
    <property type="entry name" value="Cybc1"/>
</dbReference>
<evidence type="ECO:0000256" key="11">
    <source>
        <dbReference type="SAM" id="MobiDB-lite"/>
    </source>
</evidence>
<dbReference type="PANTHER" id="PTHR31837:SF3">
    <property type="entry name" value="CYTOCHROME B-245 CHAPERONE 1"/>
    <property type="match status" value="1"/>
</dbReference>
<evidence type="ECO:0000256" key="5">
    <source>
        <dbReference type="ARBA" id="ARBA00022824"/>
    </source>
</evidence>
<keyword evidence="3" id="KW-0399">Innate immunity</keyword>
<keyword evidence="9" id="KW-0143">Chaperone</keyword>
<feature type="transmembrane region" description="Helical" evidence="12">
    <location>
        <begin position="38"/>
        <end position="57"/>
    </location>
</feature>
<evidence type="ECO:0000256" key="4">
    <source>
        <dbReference type="ARBA" id="ARBA00022692"/>
    </source>
</evidence>
<dbReference type="GO" id="GO:0045087">
    <property type="term" value="P:innate immune response"/>
    <property type="evidence" value="ECO:0007669"/>
    <property type="project" value="UniProtKB-KW"/>
</dbReference>
<comment type="similarity">
    <text evidence="2">Belongs to the CYBC1 family.</text>
</comment>
<name>A0A8C7YL69_9TELE</name>
<evidence type="ECO:0000313" key="13">
    <source>
        <dbReference type="Ensembl" id="ENSOSIP00000030486.1"/>
    </source>
</evidence>